<dbReference type="InterPro" id="IPR036942">
    <property type="entry name" value="Beta-barrel_TonB_sf"/>
</dbReference>
<evidence type="ECO:0000256" key="7">
    <source>
        <dbReference type="SAM" id="MobiDB-lite"/>
    </source>
</evidence>
<comment type="subcellular location">
    <subcellularLocation>
        <location evidence="1">Cell outer membrane</location>
        <topology evidence="1">Multi-pass membrane protein</topology>
    </subcellularLocation>
</comment>
<dbReference type="GO" id="GO:0009279">
    <property type="term" value="C:cell outer membrane"/>
    <property type="evidence" value="ECO:0007669"/>
    <property type="project" value="UniProtKB-SubCell"/>
</dbReference>
<protein>
    <submittedName>
        <fullName evidence="9">Oar protein</fullName>
    </submittedName>
</protein>
<dbReference type="AlphaFoldDB" id="A0A4Q0SYK0"/>
<gene>
    <name evidence="9" type="ORF">GRAN_4567</name>
</gene>
<evidence type="ECO:0000256" key="3">
    <source>
        <dbReference type="ARBA" id="ARBA00022452"/>
    </source>
</evidence>
<dbReference type="SUPFAM" id="SSF49464">
    <property type="entry name" value="Carboxypeptidase regulatory domain-like"/>
    <property type="match status" value="1"/>
</dbReference>
<dbReference type="Gene3D" id="2.40.170.20">
    <property type="entry name" value="TonB-dependent receptor, beta-barrel domain"/>
    <property type="match status" value="1"/>
</dbReference>
<dbReference type="Gene3D" id="2.60.40.1120">
    <property type="entry name" value="Carboxypeptidase-like, regulatory domain"/>
    <property type="match status" value="1"/>
</dbReference>
<evidence type="ECO:0000256" key="6">
    <source>
        <dbReference type="ARBA" id="ARBA00023237"/>
    </source>
</evidence>
<keyword evidence="10" id="KW-1185">Reference proteome</keyword>
<dbReference type="SUPFAM" id="SSF56935">
    <property type="entry name" value="Porins"/>
    <property type="match status" value="1"/>
</dbReference>
<dbReference type="InterPro" id="IPR057601">
    <property type="entry name" value="Oar-like_b-barrel"/>
</dbReference>
<sequence>MKDATGAVVSHASVIASTPTLVGVKSTQTDGRGYFHFSNLPPGSYLVTVEAKGFATLKQSNLLIEVGHSPSLDLTLSIGSDLTIVDVSSDNSPQIDVTSVTTQTNLTADVLNYVPRGNSYQSVIQFAPSARNEPLMGNNTTNGSGSVSPGNGSNGNTYGYSIGGGSDSENSYLVEGQETANLIGGYSHTNVPFDFIDQVQVKTSGVAAEYGGALGGVVNVVMKKGTEHYHGSVFTYFNASGLNAGPNAQPRYDPVGTLPDALASGAQLDQPYQSFQPVKPKTSEVYPGFTLGGPLLPFSARFKDKIFGFVAFNPDLVRTEIKVNYGSTNGGIVPFSTNQNTYYTTARVDAQATKKIRVFGSWLYQLQRENGQNLPNQDSTQGYFNASTGCFGAATSASNPCQSSGVPQFSYAHTLGYTAPNITVNTGADITVTQNIVATTHFGYYFENYHDFGFPTTGNLQYFETNGTSATDTNGNAIAPGSQLYQSTGYINAPTDQNFTQYNASKAIQLDQDVAWYKTGWAGTHNFKFGYQLTRNSNILDQHYNAPEVNVYVGSGGPATYQPSSPTGNATCQDPTKNLVMIGTGCQGQYGYVSIEDFGTSGHAISYDHGLYAQDSWQVGHGITLDFGVRFDKEYLPGEALNATSITGANLSKPIDFGWTDKFAPRLGAAWDVFRDGKLKVFGGYGKFYDTMKLNLAISSFGGQYWQNCYFGLNTQDLSSITPTFNSNARYCSGQAPNSTTNFSGGNSPAGLTFIESQDFRSFPTTCSTCSAVQEGVAPGLKPYQQHESVFGTEYQLAKTLALNVTYSRRRLDRVIEDASLASSVTGSETFVVVNPGYGSNATYNGFCQFLYGAGAQDCTSTSGVNPPNQTIPAARSYDGVEFRLSKALSNHWAGLFSYTYSHFRGNYTGLTSSDIADGGNGGRNAPNNSRSFDEPYFQYNANGGSSSGALPTDRPNTLKGYAYYQLKYLHKLSSDFGIFQTLYEGSPNTSYLDVGYSENAFPVDIFNRGKWADIAQDPNTGVITVGNTRTYRNPWYNQTDFNFTEGYEVREGKALTFAATFTNLLNEHSVTAVNEQIDSGYFGNQYVTPGGYAFYNGAAFYAAAERPYNVAQSLNGATISGQPSNSNGYPLTISSEYGKPLYYQHPRTIRLALSFSF</sequence>
<keyword evidence="2" id="KW-0813">Transport</keyword>
<dbReference type="InterPro" id="IPR039426">
    <property type="entry name" value="TonB-dep_rcpt-like"/>
</dbReference>
<dbReference type="Gene3D" id="2.170.130.10">
    <property type="entry name" value="TonB-dependent receptor, plug domain"/>
    <property type="match status" value="1"/>
</dbReference>
<dbReference type="GO" id="GO:0015344">
    <property type="term" value="F:siderophore uptake transmembrane transporter activity"/>
    <property type="evidence" value="ECO:0007669"/>
    <property type="project" value="TreeGrafter"/>
</dbReference>
<reference evidence="10" key="2">
    <citation type="submission" date="2019-02" db="EMBL/GenBank/DDBJ databases">
        <title>Granulicella sibirica sp. nov., a psychrotolerant acidobacterium isolated from an organic soil layer in forested tundra, West Siberia.</title>
        <authorList>
            <person name="Oshkin I.Y."/>
            <person name="Kulichevskaya I.S."/>
            <person name="Rijpstra W.I.C."/>
            <person name="Sinninghe Damste J.S."/>
            <person name="Rakitin A.L."/>
            <person name="Ravin N.V."/>
            <person name="Dedysh S.N."/>
        </authorList>
    </citation>
    <scope>NUCLEOTIDE SEQUENCE [LARGE SCALE GENOMIC DNA]</scope>
    <source>
        <strain evidence="10">AF10</strain>
    </source>
</reference>
<accession>A0A4Q0SYK0</accession>
<keyword evidence="6" id="KW-0998">Cell outer membrane</keyword>
<dbReference type="EMBL" id="RDSM01000004">
    <property type="protein sequence ID" value="RXH54271.1"/>
    <property type="molecule type" value="Genomic_DNA"/>
</dbReference>
<reference evidence="9 10" key="1">
    <citation type="submission" date="2018-11" db="EMBL/GenBank/DDBJ databases">
        <authorList>
            <person name="Mardanov A.V."/>
            <person name="Ravin N.V."/>
            <person name="Dedysh S.N."/>
        </authorList>
    </citation>
    <scope>NUCLEOTIDE SEQUENCE [LARGE SCALE GENOMIC DNA]</scope>
    <source>
        <strain evidence="9 10">AF10</strain>
    </source>
</reference>
<proteinExistence type="predicted"/>
<feature type="domain" description="TonB-dependent transporter Oar-like beta-barrel" evidence="8">
    <location>
        <begin position="334"/>
        <end position="1085"/>
    </location>
</feature>
<feature type="compositionally biased region" description="Low complexity" evidence="7">
    <location>
        <begin position="137"/>
        <end position="153"/>
    </location>
</feature>
<comment type="caution">
    <text evidence="9">The sequence shown here is derived from an EMBL/GenBank/DDBJ whole genome shotgun (WGS) entry which is preliminary data.</text>
</comment>
<evidence type="ECO:0000256" key="5">
    <source>
        <dbReference type="ARBA" id="ARBA00023136"/>
    </source>
</evidence>
<dbReference type="InterPro" id="IPR008969">
    <property type="entry name" value="CarboxyPept-like_regulatory"/>
</dbReference>
<dbReference type="PANTHER" id="PTHR30069">
    <property type="entry name" value="TONB-DEPENDENT OUTER MEMBRANE RECEPTOR"/>
    <property type="match status" value="1"/>
</dbReference>
<dbReference type="Pfam" id="PF25183">
    <property type="entry name" value="OMP_b-brl_4"/>
    <property type="match status" value="1"/>
</dbReference>
<keyword evidence="4" id="KW-0812">Transmembrane</keyword>
<dbReference type="GO" id="GO:0044718">
    <property type="term" value="P:siderophore transmembrane transport"/>
    <property type="evidence" value="ECO:0007669"/>
    <property type="project" value="TreeGrafter"/>
</dbReference>
<feature type="region of interest" description="Disordered" evidence="7">
    <location>
        <begin position="915"/>
        <end position="934"/>
    </location>
</feature>
<dbReference type="Pfam" id="PF13620">
    <property type="entry name" value="CarboxypepD_reg"/>
    <property type="match status" value="1"/>
</dbReference>
<evidence type="ECO:0000256" key="1">
    <source>
        <dbReference type="ARBA" id="ARBA00004571"/>
    </source>
</evidence>
<name>A0A4Q0SYK0_9BACT</name>
<dbReference type="Proteomes" id="UP000289437">
    <property type="component" value="Unassembled WGS sequence"/>
</dbReference>
<keyword evidence="3" id="KW-1134">Transmembrane beta strand</keyword>
<evidence type="ECO:0000313" key="9">
    <source>
        <dbReference type="EMBL" id="RXH54271.1"/>
    </source>
</evidence>
<dbReference type="PANTHER" id="PTHR30069:SF46">
    <property type="entry name" value="OAR PROTEIN"/>
    <property type="match status" value="1"/>
</dbReference>
<dbReference type="InterPro" id="IPR037066">
    <property type="entry name" value="Plug_dom_sf"/>
</dbReference>
<organism evidence="9 10">
    <name type="scientific">Granulicella sibirica</name>
    <dbReference type="NCBI Taxonomy" id="2479048"/>
    <lineage>
        <taxon>Bacteria</taxon>
        <taxon>Pseudomonadati</taxon>
        <taxon>Acidobacteriota</taxon>
        <taxon>Terriglobia</taxon>
        <taxon>Terriglobales</taxon>
        <taxon>Acidobacteriaceae</taxon>
        <taxon>Granulicella</taxon>
    </lineage>
</organism>
<evidence type="ECO:0000259" key="8">
    <source>
        <dbReference type="Pfam" id="PF25183"/>
    </source>
</evidence>
<feature type="region of interest" description="Disordered" evidence="7">
    <location>
        <begin position="134"/>
        <end position="153"/>
    </location>
</feature>
<keyword evidence="5" id="KW-0472">Membrane</keyword>
<evidence type="ECO:0000313" key="10">
    <source>
        <dbReference type="Proteomes" id="UP000289437"/>
    </source>
</evidence>
<evidence type="ECO:0000256" key="2">
    <source>
        <dbReference type="ARBA" id="ARBA00022448"/>
    </source>
</evidence>
<evidence type="ECO:0000256" key="4">
    <source>
        <dbReference type="ARBA" id="ARBA00022692"/>
    </source>
</evidence>